<dbReference type="InterPro" id="IPR016039">
    <property type="entry name" value="Thiolase-like"/>
</dbReference>
<evidence type="ECO:0000256" key="7">
    <source>
        <dbReference type="ARBA" id="ARBA00022832"/>
    </source>
</evidence>
<evidence type="ECO:0000256" key="14">
    <source>
        <dbReference type="PIRNR" id="PIRNR000447"/>
    </source>
</evidence>
<dbReference type="EMBL" id="CP003184">
    <property type="protein sequence ID" value="AFK86761.1"/>
    <property type="molecule type" value="Genomic_DNA"/>
</dbReference>
<comment type="similarity">
    <text evidence="2 14 16">Belongs to the thiolase-like superfamily. Beta-ketoacyl-ACP synthases family.</text>
</comment>
<dbReference type="InterPro" id="IPR014030">
    <property type="entry name" value="Ketoacyl_synth_N"/>
</dbReference>
<evidence type="ECO:0000256" key="10">
    <source>
        <dbReference type="ARBA" id="ARBA00023315"/>
    </source>
</evidence>
<dbReference type="PATRIC" id="fig|1094508.3.peg.1779"/>
<comment type="pathway">
    <text evidence="1 14">Lipid metabolism; fatty acid biosynthesis.</text>
</comment>
<keyword evidence="6 14" id="KW-0808">Transferase</keyword>
<dbReference type="InterPro" id="IPR020841">
    <property type="entry name" value="PKS_Beta-ketoAc_synthase_dom"/>
</dbReference>
<organism evidence="18 19">
    <name type="scientific">Thermoanaerobacterium saccharolyticum (strain DSM 8691 / JW/SL-YS485)</name>
    <dbReference type="NCBI Taxonomy" id="1094508"/>
    <lineage>
        <taxon>Bacteria</taxon>
        <taxon>Bacillati</taxon>
        <taxon>Bacillota</taxon>
        <taxon>Clostridia</taxon>
        <taxon>Thermoanaerobacterales</taxon>
        <taxon>Thermoanaerobacteraceae</taxon>
        <taxon>Thermoanaerobacterium</taxon>
    </lineage>
</organism>
<comment type="catalytic activity">
    <reaction evidence="13 14">
        <text>a fatty acyl-[ACP] + malonyl-[ACP] + H(+) = a 3-oxoacyl-[ACP] + holo-[ACP] + CO2</text>
        <dbReference type="Rhea" id="RHEA:22836"/>
        <dbReference type="Rhea" id="RHEA-COMP:9623"/>
        <dbReference type="Rhea" id="RHEA-COMP:9685"/>
        <dbReference type="Rhea" id="RHEA-COMP:9916"/>
        <dbReference type="Rhea" id="RHEA-COMP:14125"/>
        <dbReference type="ChEBI" id="CHEBI:15378"/>
        <dbReference type="ChEBI" id="CHEBI:16526"/>
        <dbReference type="ChEBI" id="CHEBI:64479"/>
        <dbReference type="ChEBI" id="CHEBI:78449"/>
        <dbReference type="ChEBI" id="CHEBI:78776"/>
        <dbReference type="ChEBI" id="CHEBI:138651"/>
    </reaction>
</comment>
<gene>
    <name evidence="18" type="ordered locus">Tsac_1755</name>
</gene>
<keyword evidence="5 14" id="KW-0444">Lipid biosynthesis</keyword>
<dbReference type="PANTHER" id="PTHR11712">
    <property type="entry name" value="POLYKETIDE SYNTHASE-RELATED"/>
    <property type="match status" value="1"/>
</dbReference>
<feature type="active site" description="For beta-ketoacyl synthase activity" evidence="15">
    <location>
        <position position="162"/>
    </location>
</feature>
<keyword evidence="9 14" id="KW-0275">Fatty acid biosynthesis</keyword>
<dbReference type="NCBIfam" id="NF004970">
    <property type="entry name" value="PRK06333.1"/>
    <property type="match status" value="1"/>
</dbReference>
<protein>
    <recommendedName>
        <fullName evidence="4 14">3-oxoacyl-[acyl-carrier-protein] synthase 2</fullName>
        <ecNumber evidence="3 14">2.3.1.179</ecNumber>
    </recommendedName>
</protein>
<dbReference type="Pfam" id="PF02801">
    <property type="entry name" value="Ketoacyl-synt_C"/>
    <property type="match status" value="1"/>
</dbReference>
<evidence type="ECO:0000313" key="19">
    <source>
        <dbReference type="Proteomes" id="UP000006178"/>
    </source>
</evidence>
<dbReference type="BioCyc" id="TSAC1094508:GLMA-1782-MONOMER"/>
<dbReference type="SMART" id="SM00825">
    <property type="entry name" value="PKS_KS"/>
    <property type="match status" value="1"/>
</dbReference>
<dbReference type="EC" id="2.3.1.179" evidence="3 14"/>
<dbReference type="AlphaFoldDB" id="I3VW66"/>
<evidence type="ECO:0000259" key="17">
    <source>
        <dbReference type="PROSITE" id="PS52004"/>
    </source>
</evidence>
<dbReference type="NCBIfam" id="TIGR03150">
    <property type="entry name" value="fabF"/>
    <property type="match status" value="1"/>
</dbReference>
<comment type="catalytic activity">
    <reaction evidence="12 14">
        <text>(9Z)-hexadecenoyl-[ACP] + malonyl-[ACP] + H(+) = 3-oxo-(11Z)-octadecenoyl-[ACP] + holo-[ACP] + CO2</text>
        <dbReference type="Rhea" id="RHEA:55040"/>
        <dbReference type="Rhea" id="RHEA-COMP:9623"/>
        <dbReference type="Rhea" id="RHEA-COMP:9685"/>
        <dbReference type="Rhea" id="RHEA-COMP:10800"/>
        <dbReference type="Rhea" id="RHEA-COMP:14074"/>
        <dbReference type="ChEBI" id="CHEBI:15378"/>
        <dbReference type="ChEBI" id="CHEBI:16526"/>
        <dbReference type="ChEBI" id="CHEBI:64479"/>
        <dbReference type="ChEBI" id="CHEBI:78449"/>
        <dbReference type="ChEBI" id="CHEBI:83989"/>
        <dbReference type="ChEBI" id="CHEBI:138538"/>
        <dbReference type="EC" id="2.3.1.179"/>
    </reaction>
</comment>
<dbReference type="UniPathway" id="UPA00094"/>
<dbReference type="NCBIfam" id="NF005589">
    <property type="entry name" value="PRK07314.1"/>
    <property type="match status" value="1"/>
</dbReference>
<dbReference type="PANTHER" id="PTHR11712:SF336">
    <property type="entry name" value="3-OXOACYL-[ACYL-CARRIER-PROTEIN] SYNTHASE, MITOCHONDRIAL"/>
    <property type="match status" value="1"/>
</dbReference>
<evidence type="ECO:0000256" key="3">
    <source>
        <dbReference type="ARBA" id="ARBA00012356"/>
    </source>
</evidence>
<evidence type="ECO:0000256" key="11">
    <source>
        <dbReference type="ARBA" id="ARBA00024006"/>
    </source>
</evidence>
<evidence type="ECO:0000256" key="13">
    <source>
        <dbReference type="ARBA" id="ARBA00047659"/>
    </source>
</evidence>
<dbReference type="Proteomes" id="UP000006178">
    <property type="component" value="Chromosome"/>
</dbReference>
<dbReference type="Pfam" id="PF00109">
    <property type="entry name" value="ketoacyl-synt"/>
    <property type="match status" value="1"/>
</dbReference>
<comment type="function">
    <text evidence="11 14">Involved in the type II fatty acid elongation cycle. Catalyzes the elongation of a wide range of acyl-ACP by the addition of two carbons from malonyl-ACP to an acyl acceptor. Can efficiently catalyze the conversion of palmitoleoyl-ACP (cis-hexadec-9-enoyl-ACP) to cis-vaccenoyl-ACP (cis-octadec-11-enoyl-ACP), an essential step in the thermal regulation of fatty acid composition.</text>
</comment>
<evidence type="ECO:0000256" key="1">
    <source>
        <dbReference type="ARBA" id="ARBA00005194"/>
    </source>
</evidence>
<evidence type="ECO:0000256" key="9">
    <source>
        <dbReference type="ARBA" id="ARBA00023160"/>
    </source>
</evidence>
<dbReference type="PROSITE" id="PS00606">
    <property type="entry name" value="KS3_1"/>
    <property type="match status" value="1"/>
</dbReference>
<dbReference type="InterPro" id="IPR000794">
    <property type="entry name" value="Beta-ketoacyl_synthase"/>
</dbReference>
<dbReference type="KEGG" id="tsh:Tsac_1755"/>
<evidence type="ECO:0000313" key="18">
    <source>
        <dbReference type="EMBL" id="AFK86761.1"/>
    </source>
</evidence>
<evidence type="ECO:0000256" key="5">
    <source>
        <dbReference type="ARBA" id="ARBA00022516"/>
    </source>
</evidence>
<proteinExistence type="inferred from homology"/>
<sequence length="409" mass="43558">MNRVVITGIGAITPIGNNIDDLWNSLINGKSGIDRISRFDVSAYPTKLAAEVKDFEPTEYIDKKEAKRMDRFTQFALASAKIALADSGLDLASEDLDRIGVVYGSGIGGIETLENQQNILREKGPGRVSPFFVPMMIADMAAGLISITFGLKGHNETIVNACASSSNAIGDAFKVIERGDADVIVTGGSEAAITPLAIAGFCSMKAMSTNEDPKNACRPFDANRDGFIMGEGSATLVLESLDHALKRGAKIYCEIVGYGATADAYHITAPAPLGEGAARAMKLALKDAGITPDDIDYINAHGTSTEYNDKYETMAIKNVFGEHAYKLKISSTKSMTGHMLGASGAVEAVATILAIKNGIVPPTINYETPDPECDLDYVPNKALKMDINYALSNSFGFGGHNASLVFKKY</sequence>
<evidence type="ECO:0000256" key="2">
    <source>
        <dbReference type="ARBA" id="ARBA00008467"/>
    </source>
</evidence>
<evidence type="ECO:0000256" key="16">
    <source>
        <dbReference type="RuleBase" id="RU003694"/>
    </source>
</evidence>
<dbReference type="GO" id="GO:0005829">
    <property type="term" value="C:cytosol"/>
    <property type="evidence" value="ECO:0007669"/>
    <property type="project" value="TreeGrafter"/>
</dbReference>
<dbReference type="RefSeq" id="WP_014758621.1">
    <property type="nucleotide sequence ID" value="NC_017992.1"/>
</dbReference>
<evidence type="ECO:0000256" key="8">
    <source>
        <dbReference type="ARBA" id="ARBA00023098"/>
    </source>
</evidence>
<keyword evidence="7" id="KW-0276">Fatty acid metabolism</keyword>
<dbReference type="PIRSF" id="PIRSF000447">
    <property type="entry name" value="KAS_II"/>
    <property type="match status" value="1"/>
</dbReference>
<dbReference type="PROSITE" id="PS52004">
    <property type="entry name" value="KS3_2"/>
    <property type="match status" value="1"/>
</dbReference>
<keyword evidence="8" id="KW-0443">Lipid metabolism</keyword>
<keyword evidence="10 14" id="KW-0012">Acyltransferase</keyword>
<dbReference type="GO" id="GO:0004315">
    <property type="term" value="F:3-oxoacyl-[acyl-carrier-protein] synthase activity"/>
    <property type="evidence" value="ECO:0007669"/>
    <property type="project" value="UniProtKB-UniRule"/>
</dbReference>
<reference evidence="18 19" key="1">
    <citation type="journal article" date="2014" name="Appl. Environ. Microbiol.">
        <title>Profile of Secreted Hydrolases, Associated Proteins, and SlpA in Thermoanaerobacterium saccharolyticum during the Degradation of Hemicellulose.</title>
        <authorList>
            <person name="Currie D.H."/>
            <person name="Guss A.M."/>
            <person name="Herring C.D."/>
            <person name="Giannone R.J."/>
            <person name="Johnson C.M."/>
            <person name="Lankford P.K."/>
            <person name="Brown S.D."/>
            <person name="Hettich R.L."/>
            <person name="Lynd L.R."/>
        </authorList>
    </citation>
    <scope>NUCLEOTIDE SEQUENCE [LARGE SCALE GENOMIC DNA]</scope>
    <source>
        <strain evidence="19">DSM 8691 / JW/SL-YS485</strain>
    </source>
</reference>
<dbReference type="InterPro" id="IPR017568">
    <property type="entry name" value="3-oxoacyl-ACP_synth-2"/>
</dbReference>
<dbReference type="eggNOG" id="COG0304">
    <property type="taxonomic scope" value="Bacteria"/>
</dbReference>
<dbReference type="InterPro" id="IPR018201">
    <property type="entry name" value="Ketoacyl_synth_AS"/>
</dbReference>
<keyword evidence="19" id="KW-1185">Reference proteome</keyword>
<evidence type="ECO:0000256" key="4">
    <source>
        <dbReference type="ARBA" id="ARBA00014657"/>
    </source>
</evidence>
<evidence type="ECO:0000256" key="15">
    <source>
        <dbReference type="PIRSR" id="PIRSR000447-1"/>
    </source>
</evidence>
<dbReference type="CDD" id="cd00834">
    <property type="entry name" value="KAS_I_II"/>
    <property type="match status" value="1"/>
</dbReference>
<evidence type="ECO:0000256" key="12">
    <source>
        <dbReference type="ARBA" id="ARBA00047318"/>
    </source>
</evidence>
<accession>I3VW66</accession>
<dbReference type="GO" id="GO:0006633">
    <property type="term" value="P:fatty acid biosynthetic process"/>
    <property type="evidence" value="ECO:0007669"/>
    <property type="project" value="UniProtKB-UniRule"/>
</dbReference>
<evidence type="ECO:0000256" key="6">
    <source>
        <dbReference type="ARBA" id="ARBA00022679"/>
    </source>
</evidence>
<name>I3VW66_THESW</name>
<dbReference type="SUPFAM" id="SSF53901">
    <property type="entry name" value="Thiolase-like"/>
    <property type="match status" value="2"/>
</dbReference>
<dbReference type="STRING" id="1094508.Tsac_1755"/>
<dbReference type="FunFam" id="3.40.47.10:FF:000009">
    <property type="entry name" value="3-oxoacyl-[acyl-carrier-protein] synthase 2"/>
    <property type="match status" value="1"/>
</dbReference>
<dbReference type="InterPro" id="IPR014031">
    <property type="entry name" value="Ketoacyl_synth_C"/>
</dbReference>
<dbReference type="Gene3D" id="3.40.47.10">
    <property type="match status" value="1"/>
</dbReference>
<feature type="domain" description="Ketosynthase family 3 (KS3)" evidence="17">
    <location>
        <begin position="1"/>
        <end position="408"/>
    </location>
</feature>